<gene>
    <name evidence="2" type="ORF">CFK41_03125</name>
</gene>
<dbReference type="OrthoDB" id="4794482at2"/>
<evidence type="ECO:0000313" key="3">
    <source>
        <dbReference type="Proteomes" id="UP000217889"/>
    </source>
</evidence>
<feature type="transmembrane region" description="Helical" evidence="1">
    <location>
        <begin position="138"/>
        <end position="159"/>
    </location>
</feature>
<reference evidence="2 3" key="1">
    <citation type="journal article" date="2014" name="Int. J. Syst. Evol. Microbiol.">
        <title>Brachybacterium ginsengisoli sp. nov., isolated from soil of a ginseng field.</title>
        <authorList>
            <person name="Hoang V.A."/>
            <person name="Kim Y.J."/>
            <person name="Nguyen N.L."/>
            <person name="Yang D.C."/>
        </authorList>
    </citation>
    <scope>NUCLEOTIDE SEQUENCE [LARGE SCALE GENOMIC DNA]</scope>
    <source>
        <strain evidence="2 3">DCY80</strain>
    </source>
</reference>
<dbReference type="PROSITE" id="PS51257">
    <property type="entry name" value="PROKAR_LIPOPROTEIN"/>
    <property type="match status" value="1"/>
</dbReference>
<feature type="transmembrane region" description="Helical" evidence="1">
    <location>
        <begin position="64"/>
        <end position="86"/>
    </location>
</feature>
<dbReference type="RefSeq" id="WP_096798360.1">
    <property type="nucleotide sequence ID" value="NZ_CP023564.1"/>
</dbReference>
<feature type="transmembrane region" description="Helical" evidence="1">
    <location>
        <begin position="93"/>
        <end position="118"/>
    </location>
</feature>
<evidence type="ECO:0000313" key="2">
    <source>
        <dbReference type="EMBL" id="ATG53881.1"/>
    </source>
</evidence>
<keyword evidence="1" id="KW-0812">Transmembrane</keyword>
<keyword evidence="1" id="KW-0472">Membrane</keyword>
<sequence>MTDSPRSATLLTGAFAALGALAVLACAVLAALQIQVLNPLATVPGSSLREIHAAVGQTADTMGWGLMIAALLPGPLSAGAAAIAAARGRLRGSVVVLIMLGLLVGASPVYLVASFPAGMTLADTFGVGGADHAPWGNVLHALSLLAVVALAVVAVVQVVRAGRAPTPSPV</sequence>
<name>A0A291GUI6_9MICO</name>
<dbReference type="Proteomes" id="UP000217889">
    <property type="component" value="Chromosome"/>
</dbReference>
<dbReference type="KEGG" id="bgg:CFK41_03125"/>
<dbReference type="EMBL" id="CP023564">
    <property type="protein sequence ID" value="ATG53881.1"/>
    <property type="molecule type" value="Genomic_DNA"/>
</dbReference>
<protein>
    <submittedName>
        <fullName evidence="2">Uncharacterized protein</fullName>
    </submittedName>
</protein>
<dbReference type="AlphaFoldDB" id="A0A291GUI6"/>
<accession>A0A291GUI6</accession>
<proteinExistence type="predicted"/>
<evidence type="ECO:0000256" key="1">
    <source>
        <dbReference type="SAM" id="Phobius"/>
    </source>
</evidence>
<organism evidence="2 3">
    <name type="scientific">Brachybacterium ginsengisoli</name>
    <dbReference type="NCBI Taxonomy" id="1331682"/>
    <lineage>
        <taxon>Bacteria</taxon>
        <taxon>Bacillati</taxon>
        <taxon>Actinomycetota</taxon>
        <taxon>Actinomycetes</taxon>
        <taxon>Micrococcales</taxon>
        <taxon>Dermabacteraceae</taxon>
        <taxon>Brachybacterium</taxon>
    </lineage>
</organism>
<keyword evidence="1" id="KW-1133">Transmembrane helix</keyword>
<keyword evidence="3" id="KW-1185">Reference proteome</keyword>